<keyword evidence="4" id="KW-1185">Reference proteome</keyword>
<keyword evidence="2" id="KW-1133">Transmembrane helix</keyword>
<evidence type="ECO:0000313" key="4">
    <source>
        <dbReference type="Proteomes" id="UP000038010"/>
    </source>
</evidence>
<feature type="transmembrane region" description="Helical" evidence="2">
    <location>
        <begin position="291"/>
        <end position="321"/>
    </location>
</feature>
<comment type="caution">
    <text evidence="3">The sequence shown here is derived from an EMBL/GenBank/DDBJ whole genome shotgun (WGS) entry which is preliminary data.</text>
</comment>
<dbReference type="RefSeq" id="XP_017996617.1">
    <property type="nucleotide sequence ID" value="XM_018138745.1"/>
</dbReference>
<dbReference type="AlphaFoldDB" id="A0A0N1NZ24"/>
<organism evidence="3 4">
    <name type="scientific">Cyphellophora attinorum</name>
    <dbReference type="NCBI Taxonomy" id="1664694"/>
    <lineage>
        <taxon>Eukaryota</taxon>
        <taxon>Fungi</taxon>
        <taxon>Dikarya</taxon>
        <taxon>Ascomycota</taxon>
        <taxon>Pezizomycotina</taxon>
        <taxon>Eurotiomycetes</taxon>
        <taxon>Chaetothyriomycetidae</taxon>
        <taxon>Chaetothyriales</taxon>
        <taxon>Cyphellophoraceae</taxon>
        <taxon>Cyphellophora</taxon>
    </lineage>
</organism>
<dbReference type="EMBL" id="LFJN01000029">
    <property type="protein sequence ID" value="KPI36654.1"/>
    <property type="molecule type" value="Genomic_DNA"/>
</dbReference>
<dbReference type="Proteomes" id="UP000038010">
    <property type="component" value="Unassembled WGS sequence"/>
</dbReference>
<evidence type="ECO:0000256" key="2">
    <source>
        <dbReference type="SAM" id="Phobius"/>
    </source>
</evidence>
<keyword evidence="2" id="KW-0812">Transmembrane</keyword>
<dbReference type="OrthoDB" id="5409353at2759"/>
<dbReference type="PANTHER" id="PTHR40622">
    <property type="match status" value="1"/>
</dbReference>
<dbReference type="GeneID" id="28730625"/>
<evidence type="ECO:0000256" key="1">
    <source>
        <dbReference type="SAM" id="MobiDB-lite"/>
    </source>
</evidence>
<dbReference type="PANTHER" id="PTHR40622:SF1">
    <property type="match status" value="1"/>
</dbReference>
<sequence>MRLTAVAAAVATLTTAVSGFLIPPSNVLHPLQKTRPTQKNHIAEPIQKTQIPPSEAYSIASLLNQPTAWKIALACPGCTWEGVSETEQQPETVIEITLDADKHNGLLVNNIATMMPDAGLIKPSTVGLVARQRRVDSGELTTDRPLDFVLERLLPVRPWTHQAEEGVAIQPVLFTVVGFNGKPVKVDTVAIDIVQGRKDWKVGRVATVPFAKTPGAVSCEGRTGWSYCRVKAIIQSRVLETIRALRAKGKHAKAWAGGRGCHGGMRHTGHHGHHMRAHKWAKMLHSTLRFLVIPALLGVIGGLVASAVGMLVGQAAVLLWAKFGRNSRRRQASGHGPAIEIILCEDEKCRLLLEGEENLPSPPPRYEDVEAGPDLYTAEKQ</sequence>
<dbReference type="VEuPathDB" id="FungiDB:AB675_10008"/>
<keyword evidence="2" id="KW-0472">Membrane</keyword>
<proteinExistence type="predicted"/>
<feature type="region of interest" description="Disordered" evidence="1">
    <location>
        <begin position="356"/>
        <end position="381"/>
    </location>
</feature>
<protein>
    <submittedName>
        <fullName evidence="3">Uncharacterized protein</fullName>
    </submittedName>
</protein>
<gene>
    <name evidence="3" type="ORF">AB675_10008</name>
</gene>
<reference evidence="3 4" key="1">
    <citation type="submission" date="2015-06" db="EMBL/GenBank/DDBJ databases">
        <title>Draft genome of the ant-associated black yeast Phialophora attae CBS 131958.</title>
        <authorList>
            <person name="Moreno L.F."/>
            <person name="Stielow B.J."/>
            <person name="de Hoog S."/>
            <person name="Vicente V.A."/>
            <person name="Weiss V.A."/>
            <person name="de Vries M."/>
            <person name="Cruz L.M."/>
            <person name="Souza E.M."/>
        </authorList>
    </citation>
    <scope>NUCLEOTIDE SEQUENCE [LARGE SCALE GENOMIC DNA]</scope>
    <source>
        <strain evidence="3 4">CBS 131958</strain>
    </source>
</reference>
<name>A0A0N1NZ24_9EURO</name>
<evidence type="ECO:0000313" key="3">
    <source>
        <dbReference type="EMBL" id="KPI36654.1"/>
    </source>
</evidence>
<accession>A0A0N1NZ24</accession>